<dbReference type="RefSeq" id="XP_052749218.1">
    <property type="nucleotide sequence ID" value="XM_052893258.1"/>
</dbReference>
<evidence type="ECO:0000313" key="14">
    <source>
        <dbReference type="RefSeq" id="XP_026755524.1"/>
    </source>
</evidence>
<dbReference type="InterPro" id="IPR006282">
    <property type="entry name" value="Thi_PPkinase"/>
</dbReference>
<evidence type="ECO:0000313" key="13">
    <source>
        <dbReference type="Proteomes" id="UP001652740"/>
    </source>
</evidence>
<dbReference type="AlphaFoldDB" id="A0A6J3C2Z3"/>
<evidence type="ECO:0000256" key="8">
    <source>
        <dbReference type="ARBA" id="ARBA00050898"/>
    </source>
</evidence>
<dbReference type="GO" id="GO:0006772">
    <property type="term" value="P:thiamine metabolic process"/>
    <property type="evidence" value="ECO:0007669"/>
    <property type="project" value="InterPro"/>
</dbReference>
<dbReference type="SUPFAM" id="SSF63862">
    <property type="entry name" value="Thiamin pyrophosphokinase, substrate-binding domain"/>
    <property type="match status" value="1"/>
</dbReference>
<evidence type="ECO:0000256" key="4">
    <source>
        <dbReference type="ARBA" id="ARBA00022679"/>
    </source>
</evidence>
<dbReference type="CDD" id="cd07995">
    <property type="entry name" value="TPK"/>
    <property type="match status" value="1"/>
</dbReference>
<sequence length="298" mass="34015">MAINGGINNMVKKLSNILYMQHNYCGQSCSVVKCWQWNIKRFIMFQTNKTIQDKYAVLILNRPISQNPDFVKSFWNNASVRMAVDGGTARWDTFLNQLPEDVQKTMKLPDFVTGDFDSLTEDVLNKYKKKGTKTIRTPDQNNTDFTKALMELNKHCQQENLQLDHVIAVCQNSGRLDHILANIQTLHLVKVDNLLNPNTTVYILSDDSISWLLSPGDHVISVPEETRQHRRAWCSLVPIGTPCESVTTSGLKWNLDNQELKFGELVSTSNTFDGSEFVKIKCSHVILWSMRVPHLISE</sequence>
<dbReference type="GO" id="GO:0030975">
    <property type="term" value="F:thiamine binding"/>
    <property type="evidence" value="ECO:0007669"/>
    <property type="project" value="InterPro"/>
</dbReference>
<keyword evidence="5" id="KW-0547">Nucleotide-binding</keyword>
<name>A0A6J3C2Z3_GALME</name>
<proteinExistence type="inferred from homology"/>
<dbReference type="Pfam" id="PF04263">
    <property type="entry name" value="TPK_catalytic"/>
    <property type="match status" value="1"/>
</dbReference>
<dbReference type="OrthoDB" id="25149at2759"/>
<dbReference type="KEGG" id="gmw:113515496"/>
<feature type="domain" description="Thiamin pyrophosphokinase thiamin-binding" evidence="12">
    <location>
        <begin position="216"/>
        <end position="286"/>
    </location>
</feature>
<dbReference type="InterPro" id="IPR036759">
    <property type="entry name" value="TPK_catalytic_sf"/>
</dbReference>
<dbReference type="SUPFAM" id="SSF63999">
    <property type="entry name" value="Thiamin pyrophosphokinase, catalytic domain"/>
    <property type="match status" value="1"/>
</dbReference>
<evidence type="ECO:0000256" key="11">
    <source>
        <dbReference type="ARBA" id="ARBA00076797"/>
    </source>
</evidence>
<evidence type="ECO:0000259" key="12">
    <source>
        <dbReference type="SMART" id="SM00983"/>
    </source>
</evidence>
<dbReference type="RefSeq" id="XP_026755524.1">
    <property type="nucleotide sequence ID" value="XM_026899723.2"/>
</dbReference>
<evidence type="ECO:0000256" key="5">
    <source>
        <dbReference type="ARBA" id="ARBA00022741"/>
    </source>
</evidence>
<keyword evidence="4" id="KW-0808">Transferase</keyword>
<evidence type="ECO:0000256" key="7">
    <source>
        <dbReference type="ARBA" id="ARBA00022840"/>
    </source>
</evidence>
<dbReference type="GO" id="GO:0005829">
    <property type="term" value="C:cytosol"/>
    <property type="evidence" value="ECO:0007669"/>
    <property type="project" value="UniProtKB-ARBA"/>
</dbReference>
<dbReference type="GO" id="GO:0016301">
    <property type="term" value="F:kinase activity"/>
    <property type="evidence" value="ECO:0007669"/>
    <property type="project" value="UniProtKB-KW"/>
</dbReference>
<keyword evidence="7" id="KW-0067">ATP-binding</keyword>
<dbReference type="Proteomes" id="UP001652740">
    <property type="component" value="Unplaced"/>
</dbReference>
<evidence type="ECO:0000256" key="2">
    <source>
        <dbReference type="ARBA" id="ARBA00006785"/>
    </source>
</evidence>
<comment type="function">
    <text evidence="9">Catalyzes the phosphorylation of thiamine to thiamine pyrophosphate (TPP) utilizing UTP and therefore links the biosynthesis of TPP to pyrimidines metabolism. By producing thiamine pyrophosphate, a cofactor of the mitochondrial pyruvate dehydrogenase indirectly regulates pyruvate oxidation and lipogenesis. Although it can also catalyze thiamine phosphorylation using ATP and CTP in vitro, it does so with significantly lower efficiency and without physiological relevance evidence.</text>
</comment>
<dbReference type="SMART" id="SM00983">
    <property type="entry name" value="TPK_B1_binding"/>
    <property type="match status" value="1"/>
</dbReference>
<dbReference type="GeneID" id="113515496"/>
<evidence type="ECO:0000256" key="9">
    <source>
        <dbReference type="ARBA" id="ARBA00055888"/>
    </source>
</evidence>
<dbReference type="GO" id="GO:0004788">
    <property type="term" value="F:thiamine diphosphokinase activity"/>
    <property type="evidence" value="ECO:0007669"/>
    <property type="project" value="InterPro"/>
</dbReference>
<evidence type="ECO:0000313" key="16">
    <source>
        <dbReference type="RefSeq" id="XP_052749218.1"/>
    </source>
</evidence>
<dbReference type="Pfam" id="PF04265">
    <property type="entry name" value="TPK_B1_binding"/>
    <property type="match status" value="1"/>
</dbReference>
<dbReference type="GO" id="GO:0009229">
    <property type="term" value="P:thiamine diphosphate biosynthetic process"/>
    <property type="evidence" value="ECO:0007669"/>
    <property type="project" value="InterPro"/>
</dbReference>
<dbReference type="NCBIfam" id="TIGR01378">
    <property type="entry name" value="thi_PPkinase"/>
    <property type="match status" value="1"/>
</dbReference>
<comment type="catalytic activity">
    <reaction evidence="8">
        <text>thiamine + UTP = thiamine diphosphate + UMP + H(+)</text>
        <dbReference type="Rhea" id="RHEA:79423"/>
        <dbReference type="ChEBI" id="CHEBI:15378"/>
        <dbReference type="ChEBI" id="CHEBI:18385"/>
        <dbReference type="ChEBI" id="CHEBI:46398"/>
        <dbReference type="ChEBI" id="CHEBI:57865"/>
        <dbReference type="ChEBI" id="CHEBI:58937"/>
    </reaction>
    <physiologicalReaction direction="left-to-right" evidence="8">
        <dbReference type="Rhea" id="RHEA:79424"/>
    </physiologicalReaction>
</comment>
<evidence type="ECO:0000256" key="1">
    <source>
        <dbReference type="ARBA" id="ARBA00005078"/>
    </source>
</evidence>
<protein>
    <recommendedName>
        <fullName evidence="10">Thiamine pyrophosphokinase 1</fullName>
    </recommendedName>
    <alternativeName>
        <fullName evidence="11">Thiamin pyrophosphokinase 1</fullName>
    </alternativeName>
</protein>
<dbReference type="InterPro" id="IPR007373">
    <property type="entry name" value="Thiamin_PyroPKinase_B1-bd"/>
</dbReference>
<dbReference type="FunFam" id="2.60.120.320:FF:000002">
    <property type="entry name" value="Thiamine pyrophosphokinase"/>
    <property type="match status" value="1"/>
</dbReference>
<comment type="subunit">
    <text evidence="3">Homodimer.</text>
</comment>
<organism evidence="13 15">
    <name type="scientific">Galleria mellonella</name>
    <name type="common">Greater wax moth</name>
    <dbReference type="NCBI Taxonomy" id="7137"/>
    <lineage>
        <taxon>Eukaryota</taxon>
        <taxon>Metazoa</taxon>
        <taxon>Ecdysozoa</taxon>
        <taxon>Arthropoda</taxon>
        <taxon>Hexapoda</taxon>
        <taxon>Insecta</taxon>
        <taxon>Pterygota</taxon>
        <taxon>Neoptera</taxon>
        <taxon>Endopterygota</taxon>
        <taxon>Lepidoptera</taxon>
        <taxon>Glossata</taxon>
        <taxon>Ditrysia</taxon>
        <taxon>Pyraloidea</taxon>
        <taxon>Pyralidae</taxon>
        <taxon>Galleriinae</taxon>
        <taxon>Galleria</taxon>
    </lineage>
</organism>
<dbReference type="Gene3D" id="3.40.50.10240">
    <property type="entry name" value="Thiamin pyrophosphokinase, catalytic domain"/>
    <property type="match status" value="1"/>
</dbReference>
<dbReference type="RefSeq" id="XP_031767998.1">
    <property type="nucleotide sequence ID" value="XM_031912138.1"/>
</dbReference>
<dbReference type="GO" id="GO:0005524">
    <property type="term" value="F:ATP binding"/>
    <property type="evidence" value="ECO:0007669"/>
    <property type="project" value="UniProtKB-KW"/>
</dbReference>
<dbReference type="PANTHER" id="PTHR13622">
    <property type="entry name" value="THIAMIN PYROPHOSPHOKINASE"/>
    <property type="match status" value="1"/>
</dbReference>
<evidence type="ECO:0000313" key="15">
    <source>
        <dbReference type="RefSeq" id="XP_031767998.1"/>
    </source>
</evidence>
<dbReference type="FunFam" id="3.40.50.10240:FF:000006">
    <property type="entry name" value="Thiamin pyrophosphokinase 1"/>
    <property type="match status" value="1"/>
</dbReference>
<dbReference type="InterPro" id="IPR036371">
    <property type="entry name" value="TPK_B1-bd_sf"/>
</dbReference>
<gene>
    <name evidence="14 15 16" type="primary">LOC113515496</name>
</gene>
<dbReference type="PANTHER" id="PTHR13622:SF8">
    <property type="entry name" value="THIAMIN PYROPHOSPHOKINASE 1"/>
    <property type="match status" value="1"/>
</dbReference>
<evidence type="ECO:0000256" key="6">
    <source>
        <dbReference type="ARBA" id="ARBA00022777"/>
    </source>
</evidence>
<comment type="pathway">
    <text evidence="1">Cofactor biosynthesis; thiamine diphosphate biosynthesis; thiamine diphosphate from thiamine: step 1/1.</text>
</comment>
<keyword evidence="13" id="KW-1185">Reference proteome</keyword>
<comment type="similarity">
    <text evidence="2">Belongs to the thiamine pyrophosphokinase family.</text>
</comment>
<keyword evidence="6" id="KW-0418">Kinase</keyword>
<accession>A0A6J3C2Z3</accession>
<dbReference type="Gene3D" id="2.60.120.320">
    <property type="entry name" value="Thiamin pyrophosphokinase, thiamin-binding domain"/>
    <property type="match status" value="1"/>
</dbReference>
<dbReference type="InterPro" id="IPR007371">
    <property type="entry name" value="TPK_catalytic"/>
</dbReference>
<evidence type="ECO:0000256" key="10">
    <source>
        <dbReference type="ARBA" id="ARBA00074758"/>
    </source>
</evidence>
<reference evidence="14 15" key="1">
    <citation type="submission" date="2025-04" db="UniProtKB">
        <authorList>
            <consortium name="RefSeq"/>
        </authorList>
    </citation>
    <scope>IDENTIFICATION</scope>
    <source>
        <tissue evidence="14 15">Whole adult</tissue>
        <tissue evidence="16">Whole larvae</tissue>
    </source>
</reference>
<evidence type="ECO:0000256" key="3">
    <source>
        <dbReference type="ARBA" id="ARBA00011738"/>
    </source>
</evidence>